<dbReference type="EMBL" id="JAYXUG010000003">
    <property type="protein sequence ID" value="MEC6831387.1"/>
    <property type="molecule type" value="Genomic_DNA"/>
</dbReference>
<dbReference type="AlphaFoldDB" id="A0A1T4T2Z5"/>
<dbReference type="InterPro" id="IPR001867">
    <property type="entry name" value="OmpR/PhoB-type_DNA-bd"/>
</dbReference>
<feature type="domain" description="Response regulatory" evidence="8">
    <location>
        <begin position="2"/>
        <end position="116"/>
    </location>
</feature>
<dbReference type="SMART" id="SM00448">
    <property type="entry name" value="REC"/>
    <property type="match status" value="1"/>
</dbReference>
<keyword evidence="4 7" id="KW-0238">DNA-binding</keyword>
<dbReference type="GO" id="GO:0032993">
    <property type="term" value="C:protein-DNA complex"/>
    <property type="evidence" value="ECO:0007669"/>
    <property type="project" value="TreeGrafter"/>
</dbReference>
<feature type="domain" description="OmpR/PhoB-type" evidence="9">
    <location>
        <begin position="125"/>
        <end position="225"/>
    </location>
</feature>
<dbReference type="SMART" id="SM00862">
    <property type="entry name" value="Trans_reg_C"/>
    <property type="match status" value="1"/>
</dbReference>
<dbReference type="GO" id="GO:0005829">
    <property type="term" value="C:cytosol"/>
    <property type="evidence" value="ECO:0007669"/>
    <property type="project" value="TreeGrafter"/>
</dbReference>
<dbReference type="Gene3D" id="1.10.10.10">
    <property type="entry name" value="Winged helix-like DNA-binding domain superfamily/Winged helix DNA-binding domain"/>
    <property type="match status" value="1"/>
</dbReference>
<dbReference type="InterPro" id="IPR011006">
    <property type="entry name" value="CheY-like_superfamily"/>
</dbReference>
<keyword evidence="5" id="KW-0804">Transcription</keyword>
<evidence type="ECO:0000313" key="10">
    <source>
        <dbReference type="EMBL" id="MEC6831387.1"/>
    </source>
</evidence>
<reference evidence="10 13" key="2">
    <citation type="submission" date="2024-01" db="EMBL/GenBank/DDBJ databases">
        <title>Active colonisers of the gastrointestinal tract of Atlantic salmon farmed in a warm water region.</title>
        <authorList>
            <person name="Bowman J.P."/>
        </authorList>
    </citation>
    <scope>NUCLEOTIDE SEQUENCE [LARGE SCALE GENOMIC DNA]</scope>
    <source>
        <strain evidence="10 13">S3MW1</strain>
    </source>
</reference>
<dbReference type="GO" id="GO:0000156">
    <property type="term" value="F:phosphorelay response regulator activity"/>
    <property type="evidence" value="ECO:0007669"/>
    <property type="project" value="TreeGrafter"/>
</dbReference>
<evidence type="ECO:0000256" key="2">
    <source>
        <dbReference type="ARBA" id="ARBA00023012"/>
    </source>
</evidence>
<evidence type="ECO:0000256" key="1">
    <source>
        <dbReference type="ARBA" id="ARBA00022553"/>
    </source>
</evidence>
<dbReference type="InterPro" id="IPR001789">
    <property type="entry name" value="Sig_transdc_resp-reg_receiver"/>
</dbReference>
<proteinExistence type="predicted"/>
<keyword evidence="2" id="KW-0902">Two-component regulatory system</keyword>
<dbReference type="CDD" id="cd00383">
    <property type="entry name" value="trans_reg_C"/>
    <property type="match status" value="1"/>
</dbReference>
<dbReference type="Pfam" id="PF00486">
    <property type="entry name" value="Trans_reg_C"/>
    <property type="match status" value="1"/>
</dbReference>
<keyword evidence="3" id="KW-0805">Transcription regulation</keyword>
<organism evidence="11 12">
    <name type="scientific">Photobacterium toruni</name>
    <dbReference type="NCBI Taxonomy" id="1935446"/>
    <lineage>
        <taxon>Bacteria</taxon>
        <taxon>Pseudomonadati</taxon>
        <taxon>Pseudomonadota</taxon>
        <taxon>Gammaproteobacteria</taxon>
        <taxon>Vibrionales</taxon>
        <taxon>Vibrionaceae</taxon>
        <taxon>Photobacterium</taxon>
    </lineage>
</organism>
<gene>
    <name evidence="11" type="primary">yedW</name>
    <name evidence="11" type="ORF">CZ814_01926</name>
    <name evidence="10" type="ORF">VXS06_06340</name>
</gene>
<evidence type="ECO:0000259" key="8">
    <source>
        <dbReference type="PROSITE" id="PS50110"/>
    </source>
</evidence>
<dbReference type="PROSITE" id="PS50110">
    <property type="entry name" value="RESPONSE_REGULATORY"/>
    <property type="match status" value="1"/>
</dbReference>
<dbReference type="Proteomes" id="UP000191116">
    <property type="component" value="Unassembled WGS sequence"/>
</dbReference>
<evidence type="ECO:0000256" key="4">
    <source>
        <dbReference type="ARBA" id="ARBA00023125"/>
    </source>
</evidence>
<dbReference type="SUPFAM" id="SSF52172">
    <property type="entry name" value="CheY-like"/>
    <property type="match status" value="1"/>
</dbReference>
<dbReference type="PANTHER" id="PTHR48111">
    <property type="entry name" value="REGULATOR OF RPOS"/>
    <property type="match status" value="1"/>
</dbReference>
<name>A0A1T4T2Z5_9GAMM</name>
<reference evidence="11 12" key="1">
    <citation type="submission" date="2017-02" db="EMBL/GenBank/DDBJ databases">
        <authorList>
            <person name="Peterson S.W."/>
        </authorList>
    </citation>
    <scope>NUCLEOTIDE SEQUENCE [LARGE SCALE GENOMIC DNA]</scope>
    <source>
        <strain evidence="11 12">CECT 9189</strain>
    </source>
</reference>
<dbReference type="InterPro" id="IPR036388">
    <property type="entry name" value="WH-like_DNA-bd_sf"/>
</dbReference>
<evidence type="ECO:0000256" key="6">
    <source>
        <dbReference type="PROSITE-ProRule" id="PRU00169"/>
    </source>
</evidence>
<dbReference type="Proteomes" id="UP001306119">
    <property type="component" value="Unassembled WGS sequence"/>
</dbReference>
<protein>
    <submittedName>
        <fullName evidence="11">Putative transcriptional regulatory protein YedW</fullName>
    </submittedName>
    <submittedName>
        <fullName evidence="10">Response regulator transcription factor</fullName>
    </submittedName>
</protein>
<dbReference type="Pfam" id="PF00072">
    <property type="entry name" value="Response_reg"/>
    <property type="match status" value="1"/>
</dbReference>
<feature type="DNA-binding region" description="OmpR/PhoB-type" evidence="7">
    <location>
        <begin position="125"/>
        <end position="225"/>
    </location>
</feature>
<dbReference type="PROSITE" id="PS51755">
    <property type="entry name" value="OMPR_PHOB"/>
    <property type="match status" value="1"/>
</dbReference>
<evidence type="ECO:0000313" key="11">
    <source>
        <dbReference type="EMBL" id="SKA34816.1"/>
    </source>
</evidence>
<evidence type="ECO:0000256" key="7">
    <source>
        <dbReference type="PROSITE-ProRule" id="PRU01091"/>
    </source>
</evidence>
<dbReference type="PANTHER" id="PTHR48111:SF22">
    <property type="entry name" value="REGULATOR OF RPOS"/>
    <property type="match status" value="1"/>
</dbReference>
<dbReference type="GO" id="GO:0000976">
    <property type="term" value="F:transcription cis-regulatory region binding"/>
    <property type="evidence" value="ECO:0007669"/>
    <property type="project" value="TreeGrafter"/>
</dbReference>
<dbReference type="RefSeq" id="WP_080174748.1">
    <property type="nucleotide sequence ID" value="NZ_AP024854.1"/>
</dbReference>
<dbReference type="OrthoDB" id="4127888at2"/>
<evidence type="ECO:0000259" key="9">
    <source>
        <dbReference type="PROSITE" id="PS51755"/>
    </source>
</evidence>
<evidence type="ECO:0000313" key="13">
    <source>
        <dbReference type="Proteomes" id="UP001306119"/>
    </source>
</evidence>
<sequence length="225" mass="25456">MKLLIIEDSSALRRSLVVGFNNLGITTDEADNGSDGLSLALNNPYDVIILDLMLPGIDGMDILKQLRKSAIQTRLIILSAKNQRQDRIDGLLQGADDYLTKPFSFDELHARILAISRRGLINNFTNTITINGFILDSNKMTLRYENINIELTPNEFKIIEYLFNHQDQITSASMISDNIANNFDYISKNTIEAHISTIRKKIKSKAINAIFPIKNKRGFGYYIED</sequence>
<dbReference type="InterPro" id="IPR039420">
    <property type="entry name" value="WalR-like"/>
</dbReference>
<keyword evidence="1 6" id="KW-0597">Phosphoprotein</keyword>
<evidence type="ECO:0000256" key="3">
    <source>
        <dbReference type="ARBA" id="ARBA00023015"/>
    </source>
</evidence>
<dbReference type="Gene3D" id="3.40.50.2300">
    <property type="match status" value="1"/>
</dbReference>
<evidence type="ECO:0000313" key="12">
    <source>
        <dbReference type="Proteomes" id="UP000191116"/>
    </source>
</evidence>
<dbReference type="GO" id="GO:0006355">
    <property type="term" value="P:regulation of DNA-templated transcription"/>
    <property type="evidence" value="ECO:0007669"/>
    <property type="project" value="InterPro"/>
</dbReference>
<dbReference type="EMBL" id="FUWP01000008">
    <property type="protein sequence ID" value="SKA34816.1"/>
    <property type="molecule type" value="Genomic_DNA"/>
</dbReference>
<evidence type="ECO:0000256" key="5">
    <source>
        <dbReference type="ARBA" id="ARBA00023163"/>
    </source>
</evidence>
<accession>A0A1T4T2Z5</accession>
<feature type="modified residue" description="4-aspartylphosphate" evidence="6">
    <location>
        <position position="51"/>
    </location>
</feature>
<keyword evidence="13" id="KW-1185">Reference proteome</keyword>